<evidence type="ECO:0000313" key="2">
    <source>
        <dbReference type="EMBL" id="CAG5069962.1"/>
    </source>
</evidence>
<evidence type="ECO:0000313" key="3">
    <source>
        <dbReference type="Proteomes" id="UP000679725"/>
    </source>
</evidence>
<dbReference type="RefSeq" id="WP_215234039.1">
    <property type="nucleotide sequence ID" value="NZ_CAJRAU010000003.1"/>
</dbReference>
<name>A0ABM8UR14_9BACT</name>
<dbReference type="Proteomes" id="UP000679725">
    <property type="component" value="Unassembled WGS sequence"/>
</dbReference>
<evidence type="ECO:0008006" key="4">
    <source>
        <dbReference type="Google" id="ProtNLM"/>
    </source>
</evidence>
<feature type="region of interest" description="Disordered" evidence="1">
    <location>
        <begin position="26"/>
        <end position="52"/>
    </location>
</feature>
<organism evidence="2 3">
    <name type="scientific">Dyadobacter linearis</name>
    <dbReference type="NCBI Taxonomy" id="2823330"/>
    <lineage>
        <taxon>Bacteria</taxon>
        <taxon>Pseudomonadati</taxon>
        <taxon>Bacteroidota</taxon>
        <taxon>Cytophagia</taxon>
        <taxon>Cytophagales</taxon>
        <taxon>Spirosomataceae</taxon>
        <taxon>Dyadobacter</taxon>
    </lineage>
</organism>
<keyword evidence="3" id="KW-1185">Reference proteome</keyword>
<protein>
    <recommendedName>
        <fullName evidence="4">Collagen-like protein</fullName>
    </recommendedName>
</protein>
<comment type="caution">
    <text evidence="2">The sequence shown here is derived from an EMBL/GenBank/DDBJ whole genome shotgun (WGS) entry which is preliminary data.</text>
</comment>
<dbReference type="EMBL" id="CAJRAU010000003">
    <property type="protein sequence ID" value="CAG5069962.1"/>
    <property type="molecule type" value="Genomic_DNA"/>
</dbReference>
<accession>A0ABM8UR14</accession>
<sequence length="184" mass="19577">MIKKLMFIAWIGLIGVGFGCDGPQGEVGPAGPKGDPGAAGEKGEPGEAGADGMGAKEILTGAVTTTKGGYTLGKANLTAADTAMINKSAIVVFIKSQGFWWAQPGVVRFADNKSTNYHFVTLLRGNTIFVDIRPLSWSEDQEAAPERQFEAIRAVFIPADKLRQSAEVDWTNYKQAMAALGLKE</sequence>
<evidence type="ECO:0000256" key="1">
    <source>
        <dbReference type="SAM" id="MobiDB-lite"/>
    </source>
</evidence>
<dbReference type="PROSITE" id="PS51257">
    <property type="entry name" value="PROKAR_LIPOPROTEIN"/>
    <property type="match status" value="1"/>
</dbReference>
<feature type="compositionally biased region" description="Low complexity" evidence="1">
    <location>
        <begin position="29"/>
        <end position="39"/>
    </location>
</feature>
<proteinExistence type="predicted"/>
<gene>
    <name evidence="2" type="ORF">DYBT9623_02702</name>
</gene>
<reference evidence="2 3" key="1">
    <citation type="submission" date="2021-04" db="EMBL/GenBank/DDBJ databases">
        <authorList>
            <person name="Rodrigo-Torres L."/>
            <person name="Arahal R. D."/>
            <person name="Lucena T."/>
        </authorList>
    </citation>
    <scope>NUCLEOTIDE SEQUENCE [LARGE SCALE GENOMIC DNA]</scope>
    <source>
        <strain evidence="2 3">CECT 9623</strain>
    </source>
</reference>